<evidence type="ECO:0000256" key="7">
    <source>
        <dbReference type="RuleBase" id="RU366011"/>
    </source>
</evidence>
<keyword evidence="4 7" id="KW-0560">Oxidoreductase</keyword>
<dbReference type="STRING" id="983967.A0A1E4T3G2"/>
<dbReference type="EMBL" id="KV453850">
    <property type="protein sequence ID" value="ODV86261.1"/>
    <property type="molecule type" value="Genomic_DNA"/>
</dbReference>
<dbReference type="AlphaFoldDB" id="A0A1E4T3G2"/>
<dbReference type="PANTHER" id="PTHR10430:SF16">
    <property type="entry name" value="PEROXIREDOXIN-5, MITOCHONDRIAL"/>
    <property type="match status" value="1"/>
</dbReference>
<dbReference type="GO" id="GO:0045454">
    <property type="term" value="P:cell redox homeostasis"/>
    <property type="evidence" value="ECO:0007669"/>
    <property type="project" value="TreeGrafter"/>
</dbReference>
<evidence type="ECO:0000313" key="10">
    <source>
        <dbReference type="Proteomes" id="UP000094801"/>
    </source>
</evidence>
<evidence type="ECO:0000313" key="9">
    <source>
        <dbReference type="EMBL" id="ODV86261.1"/>
    </source>
</evidence>
<dbReference type="Proteomes" id="UP000094801">
    <property type="component" value="Unassembled WGS sequence"/>
</dbReference>
<dbReference type="OrthoDB" id="195498at2759"/>
<evidence type="ECO:0000256" key="4">
    <source>
        <dbReference type="ARBA" id="ARBA00023002"/>
    </source>
</evidence>
<dbReference type="PANTHER" id="PTHR10430">
    <property type="entry name" value="PEROXIREDOXIN"/>
    <property type="match status" value="1"/>
</dbReference>
<evidence type="ECO:0000259" key="8">
    <source>
        <dbReference type="PROSITE" id="PS51352"/>
    </source>
</evidence>
<comment type="similarity">
    <text evidence="1 7">Belongs to the peroxiredoxin family. Prx5 subfamily.</text>
</comment>
<evidence type="ECO:0000256" key="3">
    <source>
        <dbReference type="ARBA" id="ARBA00022862"/>
    </source>
</evidence>
<dbReference type="InterPro" id="IPR036249">
    <property type="entry name" value="Thioredoxin-like_sf"/>
</dbReference>
<organism evidence="9 10">
    <name type="scientific">[Candida] arabinofermentans NRRL YB-2248</name>
    <dbReference type="NCBI Taxonomy" id="983967"/>
    <lineage>
        <taxon>Eukaryota</taxon>
        <taxon>Fungi</taxon>
        <taxon>Dikarya</taxon>
        <taxon>Ascomycota</taxon>
        <taxon>Saccharomycotina</taxon>
        <taxon>Pichiomycetes</taxon>
        <taxon>Pichiales</taxon>
        <taxon>Pichiaceae</taxon>
        <taxon>Ogataea</taxon>
        <taxon>Ogataea/Candida clade</taxon>
    </lineage>
</organism>
<feature type="domain" description="Thioredoxin" evidence="8">
    <location>
        <begin position="1"/>
        <end position="171"/>
    </location>
</feature>
<dbReference type="InterPro" id="IPR037944">
    <property type="entry name" value="PRX5-like"/>
</dbReference>
<gene>
    <name evidence="9" type="ORF">CANARDRAFT_131484</name>
</gene>
<keyword evidence="10" id="KW-1185">Reference proteome</keyword>
<dbReference type="GO" id="GO:0034599">
    <property type="term" value="P:cellular response to oxidative stress"/>
    <property type="evidence" value="ECO:0007669"/>
    <property type="project" value="InterPro"/>
</dbReference>
<dbReference type="InterPro" id="IPR013766">
    <property type="entry name" value="Thioredoxin_domain"/>
</dbReference>
<dbReference type="CDD" id="cd03013">
    <property type="entry name" value="PRX5_like"/>
    <property type="match status" value="1"/>
</dbReference>
<feature type="active site" description="Cysteine sulfenic acid (-SOH) intermediate" evidence="6">
    <location>
        <position position="60"/>
    </location>
</feature>
<dbReference type="GO" id="GO:0008379">
    <property type="term" value="F:thioredoxin peroxidase activity"/>
    <property type="evidence" value="ECO:0007669"/>
    <property type="project" value="InterPro"/>
</dbReference>
<keyword evidence="2 7" id="KW-0575">Peroxidase</keyword>
<dbReference type="GO" id="GO:0005739">
    <property type="term" value="C:mitochondrion"/>
    <property type="evidence" value="ECO:0007669"/>
    <property type="project" value="TreeGrafter"/>
</dbReference>
<proteinExistence type="inferred from homology"/>
<name>A0A1E4T3G2_9ASCO</name>
<dbReference type="Gene3D" id="3.40.30.10">
    <property type="entry name" value="Glutaredoxin"/>
    <property type="match status" value="1"/>
</dbReference>
<keyword evidence="5 7" id="KW-0676">Redox-active center</keyword>
<keyword evidence="3 7" id="KW-0049">Antioxidant</keyword>
<dbReference type="GO" id="GO:0042744">
    <property type="term" value="P:hydrogen peroxide catabolic process"/>
    <property type="evidence" value="ECO:0007669"/>
    <property type="project" value="TreeGrafter"/>
</dbReference>
<protein>
    <recommendedName>
        <fullName evidence="8">Thioredoxin domain-containing protein</fullName>
    </recommendedName>
</protein>
<reference evidence="10" key="1">
    <citation type="submission" date="2016-04" db="EMBL/GenBank/DDBJ databases">
        <title>Comparative genomics of biotechnologically important yeasts.</title>
        <authorList>
            <consortium name="DOE Joint Genome Institute"/>
            <person name="Riley R."/>
            <person name="Haridas S."/>
            <person name="Wolfe K.H."/>
            <person name="Lopes M.R."/>
            <person name="Hittinger C.T."/>
            <person name="Goker M."/>
            <person name="Salamov A."/>
            <person name="Wisecaver J."/>
            <person name="Long T.M."/>
            <person name="Aerts A.L."/>
            <person name="Barry K."/>
            <person name="Choi C."/>
            <person name="Clum A."/>
            <person name="Coughlan A.Y."/>
            <person name="Deshpande S."/>
            <person name="Douglass A.P."/>
            <person name="Hanson S.J."/>
            <person name="Klenk H.-P."/>
            <person name="Labutti K."/>
            <person name="Lapidus A."/>
            <person name="Lindquist E."/>
            <person name="Lipzen A."/>
            <person name="Meier-Kolthoff J.P."/>
            <person name="Ohm R.A."/>
            <person name="Otillar R.P."/>
            <person name="Pangilinan J."/>
            <person name="Peng Y."/>
            <person name="Rokas A."/>
            <person name="Rosa C.A."/>
            <person name="Scheuner C."/>
            <person name="Sibirny A.A."/>
            <person name="Slot J.C."/>
            <person name="Stielow J.B."/>
            <person name="Sun H."/>
            <person name="Kurtzman C.P."/>
            <person name="Blackwell M."/>
            <person name="Grigoriev I.V."/>
            <person name="Jeffries T.W."/>
        </authorList>
    </citation>
    <scope>NUCLEOTIDE SEQUENCE [LARGE SCALE GENOMIC DNA]</scope>
    <source>
        <strain evidence="10">NRRL YB-2248</strain>
    </source>
</reference>
<dbReference type="Pfam" id="PF08534">
    <property type="entry name" value="Redoxin"/>
    <property type="match status" value="1"/>
</dbReference>
<evidence type="ECO:0000256" key="2">
    <source>
        <dbReference type="ARBA" id="ARBA00022559"/>
    </source>
</evidence>
<evidence type="ECO:0000256" key="6">
    <source>
        <dbReference type="PIRSR" id="PIRSR637944-1"/>
    </source>
</evidence>
<evidence type="ECO:0000256" key="5">
    <source>
        <dbReference type="ARBA" id="ARBA00023284"/>
    </source>
</evidence>
<accession>A0A1E4T3G2</accession>
<dbReference type="PROSITE" id="PS51352">
    <property type="entry name" value="THIOREDOXIN_2"/>
    <property type="match status" value="1"/>
</dbReference>
<dbReference type="InterPro" id="IPR013740">
    <property type="entry name" value="Redoxin"/>
</dbReference>
<comment type="function">
    <text evidence="7">Thiol-specific peroxidase that catalyzes the reduction of hydrogen peroxide and organic hydroperoxides to water and alcohols, respectively. Plays a role in cell protection against oxidative stress by detoxifying peroxides.</text>
</comment>
<sequence>MLTTQGATLPTDIKLGYVPYSPENENICSIAFPTSLDLATLIPNKTVVIVAAPGAFTPTCTENHIPDFVKKADELKAKGADEILVLTTDNPFITVAWGKALGNKGQVKFVSDPKGQFSGKLGLANLAGDDFVPARTLRYALIVKNGVITYIGLEPSKGVTVSGFDAVLENL</sequence>
<dbReference type="SUPFAM" id="SSF52833">
    <property type="entry name" value="Thioredoxin-like"/>
    <property type="match status" value="1"/>
</dbReference>
<evidence type="ECO:0000256" key="1">
    <source>
        <dbReference type="ARBA" id="ARBA00010505"/>
    </source>
</evidence>
<dbReference type="GO" id="GO:0005777">
    <property type="term" value="C:peroxisome"/>
    <property type="evidence" value="ECO:0007669"/>
    <property type="project" value="TreeGrafter"/>
</dbReference>